<reference evidence="1 2" key="1">
    <citation type="submission" date="2024-06" db="EMBL/GenBank/DDBJ databases">
        <title>Genomic Encyclopedia of Type Strains, Phase IV (KMG-IV): sequencing the most valuable type-strain genomes for metagenomic binning, comparative biology and taxonomic classification.</title>
        <authorList>
            <person name="Goeker M."/>
        </authorList>
    </citation>
    <scope>NUCLEOTIDE SEQUENCE [LARGE SCALE GENOMIC DNA]</scope>
    <source>
        <strain evidence="1 2">DSM 29780</strain>
    </source>
</reference>
<keyword evidence="2" id="KW-1185">Reference proteome</keyword>
<dbReference type="InterPro" id="IPR046606">
    <property type="entry name" value="DUF6665"/>
</dbReference>
<name>A0ABV2IW82_9HYPH</name>
<gene>
    <name evidence="1" type="ORF">ABID16_000355</name>
</gene>
<organism evidence="1 2">
    <name type="scientific">Rhizobium aquaticum</name>
    <dbReference type="NCBI Taxonomy" id="1549636"/>
    <lineage>
        <taxon>Bacteria</taxon>
        <taxon>Pseudomonadati</taxon>
        <taxon>Pseudomonadota</taxon>
        <taxon>Alphaproteobacteria</taxon>
        <taxon>Hyphomicrobiales</taxon>
        <taxon>Rhizobiaceae</taxon>
        <taxon>Rhizobium/Agrobacterium group</taxon>
        <taxon>Rhizobium</taxon>
    </lineage>
</organism>
<dbReference type="Pfam" id="PF20370">
    <property type="entry name" value="DUF6665"/>
    <property type="match status" value="1"/>
</dbReference>
<dbReference type="RefSeq" id="WP_354554638.1">
    <property type="nucleotide sequence ID" value="NZ_JBEPMB010000001.1"/>
</dbReference>
<proteinExistence type="predicted"/>
<evidence type="ECO:0000313" key="1">
    <source>
        <dbReference type="EMBL" id="MET3612050.1"/>
    </source>
</evidence>
<dbReference type="Proteomes" id="UP001549047">
    <property type="component" value="Unassembled WGS sequence"/>
</dbReference>
<comment type="caution">
    <text evidence="1">The sequence shown here is derived from an EMBL/GenBank/DDBJ whole genome shotgun (WGS) entry which is preliminary data.</text>
</comment>
<evidence type="ECO:0000313" key="2">
    <source>
        <dbReference type="Proteomes" id="UP001549047"/>
    </source>
</evidence>
<protein>
    <submittedName>
        <fullName evidence="1">Uncharacterized protein</fullName>
    </submittedName>
</protein>
<sequence length="110" mass="11892">MSLRMPRDLARLSRAGQFDGALSNFEAEALSESASSLGYQGRKVEKALAALAIALPEAREAALAEAGEAVWAYFVQRELCGLRDHRLIIREMGIPPEVLTRLGAAPKAAR</sequence>
<dbReference type="EMBL" id="JBEPMB010000001">
    <property type="protein sequence ID" value="MET3612050.1"/>
    <property type="molecule type" value="Genomic_DNA"/>
</dbReference>
<accession>A0ABV2IW82</accession>